<evidence type="ECO:0000256" key="4">
    <source>
        <dbReference type="ARBA" id="ARBA00022670"/>
    </source>
</evidence>
<keyword evidence="8" id="KW-0862">Zinc</keyword>
<dbReference type="PRINTS" id="PR00765">
    <property type="entry name" value="CRBOXYPTASEA"/>
</dbReference>
<dbReference type="InterPro" id="IPR057246">
    <property type="entry name" value="CARBOXYPEPT_ZN_1"/>
</dbReference>
<evidence type="ECO:0000256" key="7">
    <source>
        <dbReference type="ARBA" id="ARBA00022801"/>
    </source>
</evidence>
<comment type="cofactor">
    <cofactor evidence="1">
        <name>Zn(2+)</name>
        <dbReference type="ChEBI" id="CHEBI:29105"/>
    </cofactor>
</comment>
<evidence type="ECO:0000256" key="6">
    <source>
        <dbReference type="ARBA" id="ARBA00022729"/>
    </source>
</evidence>
<comment type="similarity">
    <text evidence="2">Belongs to the peptidase M14 family.</text>
</comment>
<evidence type="ECO:0000256" key="8">
    <source>
        <dbReference type="ARBA" id="ARBA00022833"/>
    </source>
</evidence>
<dbReference type="GO" id="GO:0006508">
    <property type="term" value="P:proteolysis"/>
    <property type="evidence" value="ECO:0007669"/>
    <property type="project" value="UniProtKB-KW"/>
</dbReference>
<dbReference type="CDD" id="cd03859">
    <property type="entry name" value="M14_CPT"/>
    <property type="match status" value="1"/>
</dbReference>
<evidence type="ECO:0000259" key="10">
    <source>
        <dbReference type="PROSITE" id="PS51766"/>
    </source>
</evidence>
<name>A0A381S736_9ZZZZ</name>
<dbReference type="FunFam" id="3.40.630.10:FF:000084">
    <property type="entry name" value="Carboxypeptidase B2"/>
    <property type="match status" value="1"/>
</dbReference>
<reference evidence="12" key="1">
    <citation type="submission" date="2018-05" db="EMBL/GenBank/DDBJ databases">
        <authorList>
            <person name="Lanie J.A."/>
            <person name="Ng W.-L."/>
            <person name="Kazmierczak K.M."/>
            <person name="Andrzejewski T.M."/>
            <person name="Davidsen T.M."/>
            <person name="Wayne K.J."/>
            <person name="Tettelin H."/>
            <person name="Glass J.I."/>
            <person name="Rusch D."/>
            <person name="Podicherti R."/>
            <person name="Tsui H.-C.T."/>
            <person name="Winkler M.E."/>
        </authorList>
    </citation>
    <scope>NUCLEOTIDE SEQUENCE</scope>
</reference>
<feature type="domain" description="Dockerin" evidence="10">
    <location>
        <begin position="685"/>
        <end position="747"/>
    </location>
</feature>
<keyword evidence="9" id="KW-0482">Metalloprotease</keyword>
<organism evidence="12">
    <name type="scientific">marine metagenome</name>
    <dbReference type="NCBI Taxonomy" id="408172"/>
    <lineage>
        <taxon>unclassified sequences</taxon>
        <taxon>metagenomes</taxon>
        <taxon>ecological metagenomes</taxon>
    </lineage>
</organism>
<dbReference type="SUPFAM" id="SSF53187">
    <property type="entry name" value="Zn-dependent exopeptidases"/>
    <property type="match status" value="1"/>
</dbReference>
<dbReference type="SMART" id="SM00631">
    <property type="entry name" value="Zn_pept"/>
    <property type="match status" value="1"/>
</dbReference>
<keyword evidence="3" id="KW-0121">Carboxypeptidase</keyword>
<dbReference type="PROSITE" id="PS51766">
    <property type="entry name" value="DOCKERIN"/>
    <property type="match status" value="1"/>
</dbReference>
<sequence length="747" mass="83447">MKKIIGFLSRSFFLVHLIFGNDVYQSIRVFNSTPEIINIIAQTGIPLDHVSGKKGIYIDVTASQDQTIELISLGLDIDILIPDLTEHYLSRNIPDNSRDFSLGSMQGNYTWDELNSRFDELQAEYPNIISERVILGESVEGRDIWAFKVSDTPEEDEEEPEVLFTALTHAREPVGMMNLIYFVQLLAEEYGTDPELTYLVNEREIWFLPVVNPDGYVYNESIQPNGGGMHRKNRLNTNCGDGTNRGVDLNRNYGFGWGANNTGSSPDPCATTYRGESAFSEPETQVVRDFITDREFMNVIHYHTYSNVYIHAYGNATLPDEPDLTTHREIGNEMARYNGYPVGTGYELIGYTVNGDAVDWTYGDQGLVAFTPEVGSYTQGFWPSENDVLPLCEDQVHSNKVFAFVAGPDLVLQHSNLSLEEVNPGDELAIEMEIKNRGLTDLNDEIQINFSPMNGWTTLSNNSVTLSGLDARDSEEFSFDVLVSAETPNGTFAGVIFSIENESSYPRQDTVQFLVGQPETLFFDGFENGLVNWYVTGDWGLTDEAGTGSNALSDSPNGNYDEAQESFAEFEIDLDLSLYSSSVVEFIAKWEIESNYDFVRLQADVEGDGWVSLEGLYTEPGSGQLAQPAGEPGYDGTQEVWVEERIQLNQLGDAIIYGFRFIQTSDNAVEEDGFIVDDFSILGMPAFQIGDFNLDHSVDIMDVFGMADLIISDENSTDLQLFFCDINESGDIDTVDILLLINIILKF</sequence>
<dbReference type="InterPro" id="IPR033810">
    <property type="entry name" value="Carboxypeptidase_T"/>
</dbReference>
<dbReference type="InterPro" id="IPR016134">
    <property type="entry name" value="Dockerin_dom"/>
</dbReference>
<evidence type="ECO:0000313" key="12">
    <source>
        <dbReference type="EMBL" id="SUZ99264.1"/>
    </source>
</evidence>
<dbReference type="GO" id="GO:0008270">
    <property type="term" value="F:zinc ion binding"/>
    <property type="evidence" value="ECO:0007669"/>
    <property type="project" value="InterPro"/>
</dbReference>
<dbReference type="Gene3D" id="3.40.630.10">
    <property type="entry name" value="Zn peptidases"/>
    <property type="match status" value="1"/>
</dbReference>
<feature type="domain" description="Peptidase M14" evidence="11">
    <location>
        <begin position="107"/>
        <end position="406"/>
    </location>
</feature>
<evidence type="ECO:0000256" key="1">
    <source>
        <dbReference type="ARBA" id="ARBA00001947"/>
    </source>
</evidence>
<dbReference type="Gene3D" id="1.10.1330.10">
    <property type="entry name" value="Dockerin domain"/>
    <property type="match status" value="1"/>
</dbReference>
<evidence type="ECO:0000256" key="3">
    <source>
        <dbReference type="ARBA" id="ARBA00022645"/>
    </source>
</evidence>
<gene>
    <name evidence="12" type="ORF">METZ01_LOCUS52118</name>
</gene>
<dbReference type="InterPro" id="IPR000834">
    <property type="entry name" value="Peptidase_M14"/>
</dbReference>
<dbReference type="SUPFAM" id="SSF63446">
    <property type="entry name" value="Type I dockerin domain"/>
    <property type="match status" value="1"/>
</dbReference>
<keyword evidence="4" id="KW-0645">Protease</keyword>
<dbReference type="AlphaFoldDB" id="A0A381S736"/>
<keyword evidence="6" id="KW-0732">Signal</keyword>
<accession>A0A381S736</accession>
<evidence type="ECO:0000256" key="5">
    <source>
        <dbReference type="ARBA" id="ARBA00022723"/>
    </source>
</evidence>
<protein>
    <submittedName>
        <fullName evidence="12">Uncharacterized protein</fullName>
    </submittedName>
</protein>
<dbReference type="Pfam" id="PF00246">
    <property type="entry name" value="Peptidase_M14"/>
    <property type="match status" value="1"/>
</dbReference>
<evidence type="ECO:0000256" key="2">
    <source>
        <dbReference type="ARBA" id="ARBA00005988"/>
    </source>
</evidence>
<dbReference type="Pfam" id="PF00404">
    <property type="entry name" value="Dockerin_1"/>
    <property type="match status" value="1"/>
</dbReference>
<dbReference type="InterPro" id="IPR002105">
    <property type="entry name" value="Dockerin_1_rpt"/>
</dbReference>
<dbReference type="GO" id="GO:0005615">
    <property type="term" value="C:extracellular space"/>
    <property type="evidence" value="ECO:0007669"/>
    <property type="project" value="TreeGrafter"/>
</dbReference>
<keyword evidence="5" id="KW-0479">Metal-binding</keyword>
<dbReference type="PROSITE" id="PS52035">
    <property type="entry name" value="PEPTIDASE_M14"/>
    <property type="match status" value="1"/>
</dbReference>
<keyword evidence="7" id="KW-0378">Hydrolase</keyword>
<dbReference type="PANTHER" id="PTHR11705">
    <property type="entry name" value="PROTEASE FAMILY M14 CARBOXYPEPTIDASE A,B"/>
    <property type="match status" value="1"/>
</dbReference>
<dbReference type="GO" id="GO:0004181">
    <property type="term" value="F:metallocarboxypeptidase activity"/>
    <property type="evidence" value="ECO:0007669"/>
    <property type="project" value="InterPro"/>
</dbReference>
<dbReference type="GO" id="GO:0004553">
    <property type="term" value="F:hydrolase activity, hydrolyzing O-glycosyl compounds"/>
    <property type="evidence" value="ECO:0007669"/>
    <property type="project" value="InterPro"/>
</dbReference>
<evidence type="ECO:0000256" key="9">
    <source>
        <dbReference type="ARBA" id="ARBA00023049"/>
    </source>
</evidence>
<evidence type="ECO:0000259" key="11">
    <source>
        <dbReference type="PROSITE" id="PS52035"/>
    </source>
</evidence>
<dbReference type="PROSITE" id="PS00132">
    <property type="entry name" value="CARBOXYPEPT_ZN_1"/>
    <property type="match status" value="1"/>
</dbReference>
<dbReference type="PANTHER" id="PTHR11705:SF143">
    <property type="entry name" value="SLL0236 PROTEIN"/>
    <property type="match status" value="1"/>
</dbReference>
<proteinExistence type="inferred from homology"/>
<dbReference type="Pfam" id="PF20773">
    <property type="entry name" value="InhA-like_MAM"/>
    <property type="match status" value="1"/>
</dbReference>
<dbReference type="EMBL" id="UINC01002686">
    <property type="protein sequence ID" value="SUZ99264.1"/>
    <property type="molecule type" value="Genomic_DNA"/>
</dbReference>
<dbReference type="GO" id="GO:0000272">
    <property type="term" value="P:polysaccharide catabolic process"/>
    <property type="evidence" value="ECO:0007669"/>
    <property type="project" value="InterPro"/>
</dbReference>
<dbReference type="InterPro" id="IPR036439">
    <property type="entry name" value="Dockerin_dom_sf"/>
</dbReference>